<dbReference type="Proteomes" id="UP000759298">
    <property type="component" value="Unassembled WGS sequence"/>
</dbReference>
<proteinExistence type="predicted"/>
<evidence type="ECO:0000256" key="1">
    <source>
        <dbReference type="SAM" id="MobiDB-lite"/>
    </source>
</evidence>
<dbReference type="PROSITE" id="PS51257">
    <property type="entry name" value="PROKAR_LIPOPROTEIN"/>
    <property type="match status" value="1"/>
</dbReference>
<reference evidence="3 4" key="1">
    <citation type="submission" date="2021-07" db="EMBL/GenBank/DDBJ databases">
        <title>Alteriqipengyuania abyssalis NZ-12B nov, sp.nov isolated from deep sea sponge in pacific ocean.</title>
        <authorList>
            <person name="Tareen S."/>
            <person name="Wink J."/>
        </authorList>
    </citation>
    <scope>NUCLEOTIDE SEQUENCE [LARGE SCALE GENOMIC DNA]</scope>
    <source>
        <strain evidence="3 4">NZ-12B</strain>
    </source>
</reference>
<evidence type="ECO:0000313" key="3">
    <source>
        <dbReference type="EMBL" id="MBY8337008.1"/>
    </source>
</evidence>
<keyword evidence="4" id="KW-1185">Reference proteome</keyword>
<feature type="signal peptide" evidence="2">
    <location>
        <begin position="1"/>
        <end position="21"/>
    </location>
</feature>
<comment type="caution">
    <text evidence="3">The sequence shown here is derived from an EMBL/GenBank/DDBJ whole genome shotgun (WGS) entry which is preliminary data.</text>
</comment>
<keyword evidence="2" id="KW-0732">Signal</keyword>
<feature type="compositionally biased region" description="Basic and acidic residues" evidence="1">
    <location>
        <begin position="75"/>
        <end position="88"/>
    </location>
</feature>
<organism evidence="3 4">
    <name type="scientific">Alteriqipengyuania abyssalis</name>
    <dbReference type="NCBI Taxonomy" id="2860200"/>
    <lineage>
        <taxon>Bacteria</taxon>
        <taxon>Pseudomonadati</taxon>
        <taxon>Pseudomonadota</taxon>
        <taxon>Alphaproteobacteria</taxon>
        <taxon>Sphingomonadales</taxon>
        <taxon>Erythrobacteraceae</taxon>
        <taxon>Alteriqipengyuania</taxon>
    </lineage>
</organism>
<accession>A0ABS7PD55</accession>
<name>A0ABS7PD55_9SPHN</name>
<dbReference type="RefSeq" id="WP_222824597.1">
    <property type="nucleotide sequence ID" value="NZ_JAHWXP010000002.1"/>
</dbReference>
<evidence type="ECO:0000256" key="2">
    <source>
        <dbReference type="SAM" id="SignalP"/>
    </source>
</evidence>
<feature type="region of interest" description="Disordered" evidence="1">
    <location>
        <begin position="45"/>
        <end position="111"/>
    </location>
</feature>
<protein>
    <submittedName>
        <fullName evidence="3">Uncharacterized protein</fullName>
    </submittedName>
</protein>
<gene>
    <name evidence="3" type="ORF">KYN89_08095</name>
</gene>
<sequence length="111" mass="11368">MKFTTRMGLAVVTGASALALAACGDSNDASDEVVAEDVEVVADDAMDGVADEPIEDDSAMPEAPPPAPASEGPTAEERAEADREKMQSDAEAAEAAAADIQAELDNMKTEN</sequence>
<dbReference type="EMBL" id="JAHWXP010000002">
    <property type="protein sequence ID" value="MBY8337008.1"/>
    <property type="molecule type" value="Genomic_DNA"/>
</dbReference>
<evidence type="ECO:0000313" key="4">
    <source>
        <dbReference type="Proteomes" id="UP000759298"/>
    </source>
</evidence>
<feature type="chain" id="PRO_5045404095" evidence="2">
    <location>
        <begin position="22"/>
        <end position="111"/>
    </location>
</feature>
<feature type="compositionally biased region" description="Acidic residues" evidence="1">
    <location>
        <begin position="45"/>
        <end position="59"/>
    </location>
</feature>